<gene>
    <name evidence="1" type="ORF">PILCRDRAFT_430094</name>
</gene>
<dbReference type="AlphaFoldDB" id="A0A0C3FZF9"/>
<dbReference type="Proteomes" id="UP000054166">
    <property type="component" value="Unassembled WGS sequence"/>
</dbReference>
<proteinExistence type="predicted"/>
<dbReference type="InParanoid" id="A0A0C3FZF9"/>
<protein>
    <submittedName>
        <fullName evidence="1">Uncharacterized protein</fullName>
    </submittedName>
</protein>
<sequence>MSGSPVVTSDGKTSFAILSTEDYGHIVSPSCWLFRSINVVCRSNSPVAILFGLLYPQRFPVPTQILLQPESGDDTQIWTFILTNDTIAHRPFAIQARYSKEEERHLATLRGIEKLGGSAGYQQYLESPSTIPNFTHIATLTSDTFTNAMYASGDLESYFIYSEITVVAGGYSGKGHAWGVGVGAIGFVGVLGYDSWEELTSAENGITIVGGGLAANLVVIVFSINGHDVAALTIGGLGASAILGVRGTLKWTQT</sequence>
<dbReference type="HOGENOM" id="CLU_1078133_0_0_1"/>
<evidence type="ECO:0000313" key="2">
    <source>
        <dbReference type="Proteomes" id="UP000054166"/>
    </source>
</evidence>
<name>A0A0C3FZF9_PILCF</name>
<organism evidence="1 2">
    <name type="scientific">Piloderma croceum (strain F 1598)</name>
    <dbReference type="NCBI Taxonomy" id="765440"/>
    <lineage>
        <taxon>Eukaryota</taxon>
        <taxon>Fungi</taxon>
        <taxon>Dikarya</taxon>
        <taxon>Basidiomycota</taxon>
        <taxon>Agaricomycotina</taxon>
        <taxon>Agaricomycetes</taxon>
        <taxon>Agaricomycetidae</taxon>
        <taxon>Atheliales</taxon>
        <taxon>Atheliaceae</taxon>
        <taxon>Piloderma</taxon>
    </lineage>
</organism>
<evidence type="ECO:0000313" key="1">
    <source>
        <dbReference type="EMBL" id="KIM83596.1"/>
    </source>
</evidence>
<dbReference type="OrthoDB" id="2626000at2759"/>
<reference evidence="2" key="2">
    <citation type="submission" date="2015-01" db="EMBL/GenBank/DDBJ databases">
        <title>Evolutionary Origins and Diversification of the Mycorrhizal Mutualists.</title>
        <authorList>
            <consortium name="DOE Joint Genome Institute"/>
            <consortium name="Mycorrhizal Genomics Consortium"/>
            <person name="Kohler A."/>
            <person name="Kuo A."/>
            <person name="Nagy L.G."/>
            <person name="Floudas D."/>
            <person name="Copeland A."/>
            <person name="Barry K.W."/>
            <person name="Cichocki N."/>
            <person name="Veneault-Fourrey C."/>
            <person name="LaButti K."/>
            <person name="Lindquist E.A."/>
            <person name="Lipzen A."/>
            <person name="Lundell T."/>
            <person name="Morin E."/>
            <person name="Murat C."/>
            <person name="Riley R."/>
            <person name="Ohm R."/>
            <person name="Sun H."/>
            <person name="Tunlid A."/>
            <person name="Henrissat B."/>
            <person name="Grigoriev I.V."/>
            <person name="Hibbett D.S."/>
            <person name="Martin F."/>
        </authorList>
    </citation>
    <scope>NUCLEOTIDE SEQUENCE [LARGE SCALE GENOMIC DNA]</scope>
    <source>
        <strain evidence="2">F 1598</strain>
    </source>
</reference>
<dbReference type="EMBL" id="KN832990">
    <property type="protein sequence ID" value="KIM83596.1"/>
    <property type="molecule type" value="Genomic_DNA"/>
</dbReference>
<reference evidence="1 2" key="1">
    <citation type="submission" date="2014-04" db="EMBL/GenBank/DDBJ databases">
        <authorList>
            <consortium name="DOE Joint Genome Institute"/>
            <person name="Kuo A."/>
            <person name="Tarkka M."/>
            <person name="Buscot F."/>
            <person name="Kohler A."/>
            <person name="Nagy L.G."/>
            <person name="Floudas D."/>
            <person name="Copeland A."/>
            <person name="Barry K.W."/>
            <person name="Cichocki N."/>
            <person name="Veneault-Fourrey C."/>
            <person name="LaButti K."/>
            <person name="Lindquist E.A."/>
            <person name="Lipzen A."/>
            <person name="Lundell T."/>
            <person name="Morin E."/>
            <person name="Murat C."/>
            <person name="Sun H."/>
            <person name="Tunlid A."/>
            <person name="Henrissat B."/>
            <person name="Grigoriev I.V."/>
            <person name="Hibbett D.S."/>
            <person name="Martin F."/>
            <person name="Nordberg H.P."/>
            <person name="Cantor M.N."/>
            <person name="Hua S.X."/>
        </authorList>
    </citation>
    <scope>NUCLEOTIDE SEQUENCE [LARGE SCALE GENOMIC DNA]</scope>
    <source>
        <strain evidence="1 2">F 1598</strain>
    </source>
</reference>
<keyword evidence="2" id="KW-1185">Reference proteome</keyword>
<accession>A0A0C3FZF9</accession>